<dbReference type="Pfam" id="PF13601">
    <property type="entry name" value="HTH_34"/>
    <property type="match status" value="1"/>
</dbReference>
<dbReference type="AlphaFoldDB" id="A0A1I5ZXT9"/>
<dbReference type="STRING" id="112413.SAMN05421854_116190"/>
<dbReference type="OrthoDB" id="4952043at2"/>
<evidence type="ECO:0000313" key="2">
    <source>
        <dbReference type="EMBL" id="SFQ61248.1"/>
    </source>
</evidence>
<dbReference type="InterPro" id="IPR036390">
    <property type="entry name" value="WH_DNA-bd_sf"/>
</dbReference>
<dbReference type="PANTHER" id="PTHR37318">
    <property type="entry name" value="BSL7504 PROTEIN"/>
    <property type="match status" value="1"/>
</dbReference>
<organism evidence="2 3">
    <name type="scientific">Amycolatopsis rubida</name>
    <dbReference type="NCBI Taxonomy" id="112413"/>
    <lineage>
        <taxon>Bacteria</taxon>
        <taxon>Bacillati</taxon>
        <taxon>Actinomycetota</taxon>
        <taxon>Actinomycetes</taxon>
        <taxon>Pseudonocardiales</taxon>
        <taxon>Pseudonocardiaceae</taxon>
        <taxon>Amycolatopsis</taxon>
    </lineage>
</organism>
<dbReference type="GO" id="GO:0003677">
    <property type="term" value="F:DNA binding"/>
    <property type="evidence" value="ECO:0007669"/>
    <property type="project" value="UniProtKB-KW"/>
</dbReference>
<sequence>MTAAPPPGLDRLLSDPTRLAIMSVLSAVDWCDFAFLRDSVSLSDSALSKQLTTLRTNGHIEQQRKYLGRVPKTSIRATEDGRRRFLGHVEALRDIVERTPRPHDS</sequence>
<keyword evidence="2" id="KW-0238">DNA-binding</keyword>
<dbReference type="Gene3D" id="1.10.10.10">
    <property type="entry name" value="Winged helix-like DNA-binding domain superfamily/Winged helix DNA-binding domain"/>
    <property type="match status" value="1"/>
</dbReference>
<dbReference type="EMBL" id="FOWC01000016">
    <property type="protein sequence ID" value="SFQ61248.1"/>
    <property type="molecule type" value="Genomic_DNA"/>
</dbReference>
<dbReference type="PANTHER" id="PTHR37318:SF1">
    <property type="entry name" value="BSL7504 PROTEIN"/>
    <property type="match status" value="1"/>
</dbReference>
<dbReference type="InterPro" id="IPR027395">
    <property type="entry name" value="WH_DNA-bd_dom"/>
</dbReference>
<dbReference type="RefSeq" id="WP_093576553.1">
    <property type="nucleotide sequence ID" value="NZ_FOWC01000016.1"/>
</dbReference>
<evidence type="ECO:0000313" key="3">
    <source>
        <dbReference type="Proteomes" id="UP000199137"/>
    </source>
</evidence>
<dbReference type="InterPro" id="IPR036388">
    <property type="entry name" value="WH-like_DNA-bd_sf"/>
</dbReference>
<name>A0A1I5ZXT9_9PSEU</name>
<dbReference type="SUPFAM" id="SSF46785">
    <property type="entry name" value="Winged helix' DNA-binding domain"/>
    <property type="match status" value="1"/>
</dbReference>
<reference evidence="2 3" key="1">
    <citation type="submission" date="2016-10" db="EMBL/GenBank/DDBJ databases">
        <authorList>
            <person name="de Groot N.N."/>
        </authorList>
    </citation>
    <scope>NUCLEOTIDE SEQUENCE [LARGE SCALE GENOMIC DNA]</scope>
    <source>
        <strain evidence="2 3">DSM 44637</strain>
    </source>
</reference>
<evidence type="ECO:0000259" key="1">
    <source>
        <dbReference type="Pfam" id="PF13601"/>
    </source>
</evidence>
<proteinExistence type="predicted"/>
<protein>
    <submittedName>
        <fullName evidence="2">DNA-binding transcriptional regulator, ArsR family</fullName>
    </submittedName>
</protein>
<dbReference type="Proteomes" id="UP000199137">
    <property type="component" value="Unassembled WGS sequence"/>
</dbReference>
<accession>A0A1I5ZXT9</accession>
<feature type="domain" description="Winged helix DNA-binding" evidence="1">
    <location>
        <begin position="18"/>
        <end position="96"/>
    </location>
</feature>
<gene>
    <name evidence="2" type="ORF">SAMN05421854_116190</name>
</gene>